<dbReference type="AlphaFoldDB" id="A0AA49PZU8"/>
<reference evidence="5" key="1">
    <citation type="journal article" date="2023" name="Comput. Struct. Biotechnol. J.">
        <title>Discovery of a novel marine Bacteroidetes with a rich repertoire of carbohydrate-active enzymes.</title>
        <authorList>
            <person name="Chen B."/>
            <person name="Liu G."/>
            <person name="Chen Q."/>
            <person name="Wang H."/>
            <person name="Liu L."/>
            <person name="Tang K."/>
        </authorList>
    </citation>
    <scope>NUCLEOTIDE SEQUENCE</scope>
    <source>
        <strain evidence="5">TK19036</strain>
    </source>
</reference>
<proteinExistence type="predicted"/>
<dbReference type="PANTHER" id="PTHR10434">
    <property type="entry name" value="1-ACYL-SN-GLYCEROL-3-PHOSPHATE ACYLTRANSFERASE"/>
    <property type="match status" value="1"/>
</dbReference>
<dbReference type="InterPro" id="IPR002123">
    <property type="entry name" value="Plipid/glycerol_acylTrfase"/>
</dbReference>
<feature type="domain" description="Phospholipid/glycerol acyltransferase" evidence="4">
    <location>
        <begin position="29"/>
        <end position="142"/>
    </location>
</feature>
<dbReference type="Pfam" id="PF01553">
    <property type="entry name" value="Acyltransferase"/>
    <property type="match status" value="1"/>
</dbReference>
<evidence type="ECO:0000313" key="5">
    <source>
        <dbReference type="EMBL" id="WKN40190.1"/>
    </source>
</evidence>
<organism evidence="5">
    <name type="scientific">Roseihalotalea indica</name>
    <dbReference type="NCBI Taxonomy" id="2867963"/>
    <lineage>
        <taxon>Bacteria</taxon>
        <taxon>Pseudomonadati</taxon>
        <taxon>Bacteroidota</taxon>
        <taxon>Cytophagia</taxon>
        <taxon>Cytophagales</taxon>
        <taxon>Catalimonadaceae</taxon>
        <taxon>Roseihalotalea</taxon>
    </lineage>
</organism>
<sequence>MWKLIAKIIFAISGWSVNWDYPRHVHKAVMIGAPHTSNWDIVYALSALHIMGIPIRFTIKKEWMKPPIGILLKALGAIPIDRQSKGFRKGSMVDAMAQLFDERERLVIMVTPEGTRKHAKRWRSGFYHVANQANVPIILGYLDYKKKEAGIRPEPFYPTGDAEQDIERIKEFYRTIHAKFPEKGVY</sequence>
<comment type="pathway">
    <text evidence="1">Lipid metabolism.</text>
</comment>
<dbReference type="GO" id="GO:0006654">
    <property type="term" value="P:phosphatidic acid biosynthetic process"/>
    <property type="evidence" value="ECO:0007669"/>
    <property type="project" value="TreeGrafter"/>
</dbReference>
<reference evidence="5" key="2">
    <citation type="journal article" date="2024" name="Antonie Van Leeuwenhoek">
        <title>Roseihalotalea indica gen. nov., sp. nov., a halophilic Bacteroidetes from mesopelagic Southwest Indian Ocean with higher carbohydrate metabolic potential.</title>
        <authorList>
            <person name="Chen B."/>
            <person name="Zhang M."/>
            <person name="Lin D."/>
            <person name="Ye J."/>
            <person name="Tang K."/>
        </authorList>
    </citation>
    <scope>NUCLEOTIDE SEQUENCE</scope>
    <source>
        <strain evidence="5">TK19036</strain>
    </source>
</reference>
<gene>
    <name evidence="5" type="ORF">K4G66_15960</name>
</gene>
<dbReference type="EMBL" id="CP120682">
    <property type="protein sequence ID" value="WKN40190.1"/>
    <property type="molecule type" value="Genomic_DNA"/>
</dbReference>
<evidence type="ECO:0000256" key="1">
    <source>
        <dbReference type="ARBA" id="ARBA00005189"/>
    </source>
</evidence>
<protein>
    <submittedName>
        <fullName evidence="5">1-acyl-sn-glycerol-3-phosphate acyltransferase</fullName>
    </submittedName>
</protein>
<evidence type="ECO:0000256" key="2">
    <source>
        <dbReference type="ARBA" id="ARBA00022679"/>
    </source>
</evidence>
<dbReference type="SMART" id="SM00563">
    <property type="entry name" value="PlsC"/>
    <property type="match status" value="1"/>
</dbReference>
<dbReference type="SUPFAM" id="SSF69593">
    <property type="entry name" value="Glycerol-3-phosphate (1)-acyltransferase"/>
    <property type="match status" value="1"/>
</dbReference>
<evidence type="ECO:0000256" key="3">
    <source>
        <dbReference type="ARBA" id="ARBA00023315"/>
    </source>
</evidence>
<name>A0AA49PZU8_9BACT</name>
<dbReference type="GO" id="GO:0003841">
    <property type="term" value="F:1-acylglycerol-3-phosphate O-acyltransferase activity"/>
    <property type="evidence" value="ECO:0007669"/>
    <property type="project" value="TreeGrafter"/>
</dbReference>
<keyword evidence="3 5" id="KW-0012">Acyltransferase</keyword>
<accession>A0AA49PZU8</accession>
<dbReference type="PANTHER" id="PTHR10434:SF9">
    <property type="entry name" value="PHOSPHOLIPID_GLYCEROL ACYLTRANSFERASE DOMAIN-CONTAINING PROTEIN"/>
    <property type="match status" value="1"/>
</dbReference>
<evidence type="ECO:0000259" key="4">
    <source>
        <dbReference type="SMART" id="SM00563"/>
    </source>
</evidence>
<keyword evidence="2" id="KW-0808">Transferase</keyword>